<dbReference type="AlphaFoldDB" id="A0A940NRW6"/>
<dbReference type="InterPro" id="IPR036388">
    <property type="entry name" value="WH-like_DNA-bd_sf"/>
</dbReference>
<gene>
    <name evidence="5" type="ORF">J5Y03_16070</name>
</gene>
<evidence type="ECO:0000313" key="6">
    <source>
        <dbReference type="Proteomes" id="UP000682134"/>
    </source>
</evidence>
<dbReference type="PANTHER" id="PTHR42756:SF1">
    <property type="entry name" value="TRANSCRIPTIONAL REPRESSOR OF EMRAB OPERON"/>
    <property type="match status" value="1"/>
</dbReference>
<dbReference type="SMART" id="SM00347">
    <property type="entry name" value="HTH_MARR"/>
    <property type="match status" value="1"/>
</dbReference>
<protein>
    <submittedName>
        <fullName evidence="5">MarR family transcriptional regulator</fullName>
    </submittedName>
</protein>
<dbReference type="InterPro" id="IPR023187">
    <property type="entry name" value="Tscrpt_reg_MarR-type_CS"/>
</dbReference>
<dbReference type="Gene3D" id="1.10.10.10">
    <property type="entry name" value="Winged helix-like DNA-binding domain superfamily/Winged helix DNA-binding domain"/>
    <property type="match status" value="1"/>
</dbReference>
<evidence type="ECO:0000256" key="3">
    <source>
        <dbReference type="ARBA" id="ARBA00023163"/>
    </source>
</evidence>
<comment type="caution">
    <text evidence="5">The sequence shown here is derived from an EMBL/GenBank/DDBJ whole genome shotgun (WGS) entry which is preliminary data.</text>
</comment>
<dbReference type="PANTHER" id="PTHR42756">
    <property type="entry name" value="TRANSCRIPTIONAL REGULATOR, MARR"/>
    <property type="match status" value="1"/>
</dbReference>
<evidence type="ECO:0000256" key="1">
    <source>
        <dbReference type="ARBA" id="ARBA00023015"/>
    </source>
</evidence>
<keyword evidence="6" id="KW-1185">Reference proteome</keyword>
<evidence type="ECO:0000256" key="2">
    <source>
        <dbReference type="ARBA" id="ARBA00023125"/>
    </source>
</evidence>
<reference evidence="5" key="1">
    <citation type="submission" date="2021-04" db="EMBL/GenBank/DDBJ databases">
        <title>Genome seq and assembly of Bacillus sp.</title>
        <authorList>
            <person name="Chhetri G."/>
        </authorList>
    </citation>
    <scope>NUCLEOTIDE SEQUENCE</scope>
    <source>
        <strain evidence="5">RG28</strain>
    </source>
</reference>
<keyword evidence="1" id="KW-0805">Transcription regulation</keyword>
<feature type="domain" description="HTH marR-type" evidence="4">
    <location>
        <begin position="11"/>
        <end position="145"/>
    </location>
</feature>
<dbReference type="PROSITE" id="PS01117">
    <property type="entry name" value="HTH_MARR_1"/>
    <property type="match status" value="1"/>
</dbReference>
<dbReference type="PRINTS" id="PR00598">
    <property type="entry name" value="HTHMARR"/>
</dbReference>
<sequence>MNYENQDLKQAGEVVQSFLAINKALIQFTQQNAAGFGLTMQQMSILNLIYSKPGMTFKSITEKLMMPKSTVSMSIDGLVELGLIERKQSTEDRREVNLTITLKGKEIAQKSIENASSYRAIAAVLENFSVDEIELLKRIHHNLLVSLEQIAKNI</sequence>
<dbReference type="PROSITE" id="PS50995">
    <property type="entry name" value="HTH_MARR_2"/>
    <property type="match status" value="1"/>
</dbReference>
<organism evidence="5 6">
    <name type="scientific">Gottfriedia endophytica</name>
    <dbReference type="NCBI Taxonomy" id="2820819"/>
    <lineage>
        <taxon>Bacteria</taxon>
        <taxon>Bacillati</taxon>
        <taxon>Bacillota</taxon>
        <taxon>Bacilli</taxon>
        <taxon>Bacillales</taxon>
        <taxon>Bacillaceae</taxon>
        <taxon>Gottfriedia</taxon>
    </lineage>
</organism>
<dbReference type="Pfam" id="PF01047">
    <property type="entry name" value="MarR"/>
    <property type="match status" value="1"/>
</dbReference>
<evidence type="ECO:0000259" key="4">
    <source>
        <dbReference type="PROSITE" id="PS50995"/>
    </source>
</evidence>
<accession>A0A940NRW6</accession>
<evidence type="ECO:0000313" key="5">
    <source>
        <dbReference type="EMBL" id="MBP0726675.1"/>
    </source>
</evidence>
<dbReference type="Proteomes" id="UP000682134">
    <property type="component" value="Unassembled WGS sequence"/>
</dbReference>
<dbReference type="SUPFAM" id="SSF46785">
    <property type="entry name" value="Winged helix' DNA-binding domain"/>
    <property type="match status" value="1"/>
</dbReference>
<dbReference type="GO" id="GO:0003677">
    <property type="term" value="F:DNA binding"/>
    <property type="evidence" value="ECO:0007669"/>
    <property type="project" value="UniProtKB-KW"/>
</dbReference>
<dbReference type="InterPro" id="IPR036390">
    <property type="entry name" value="WH_DNA-bd_sf"/>
</dbReference>
<dbReference type="EMBL" id="JAGIYQ010000013">
    <property type="protein sequence ID" value="MBP0726675.1"/>
    <property type="molecule type" value="Genomic_DNA"/>
</dbReference>
<proteinExistence type="predicted"/>
<keyword evidence="3" id="KW-0804">Transcription</keyword>
<dbReference type="RefSeq" id="WP_209407017.1">
    <property type="nucleotide sequence ID" value="NZ_JAGIYQ010000013.1"/>
</dbReference>
<name>A0A940NRW6_9BACI</name>
<keyword evidence="2" id="KW-0238">DNA-binding</keyword>
<dbReference type="InterPro" id="IPR000835">
    <property type="entry name" value="HTH_MarR-typ"/>
</dbReference>
<dbReference type="GO" id="GO:0003700">
    <property type="term" value="F:DNA-binding transcription factor activity"/>
    <property type="evidence" value="ECO:0007669"/>
    <property type="project" value="InterPro"/>
</dbReference>